<dbReference type="Pfam" id="PF01765">
    <property type="entry name" value="RRF"/>
    <property type="match status" value="1"/>
</dbReference>
<gene>
    <name evidence="5" type="ORF">GSOID_T00023471001</name>
</gene>
<organism evidence="5">
    <name type="scientific">Oikopleura dioica</name>
    <name type="common">Tunicate</name>
    <dbReference type="NCBI Taxonomy" id="34765"/>
    <lineage>
        <taxon>Eukaryota</taxon>
        <taxon>Metazoa</taxon>
        <taxon>Chordata</taxon>
        <taxon>Tunicata</taxon>
        <taxon>Appendicularia</taxon>
        <taxon>Copelata</taxon>
        <taxon>Oikopleuridae</taxon>
        <taxon>Oikopleura</taxon>
    </lineage>
</organism>
<name>E4Z124_OIKDI</name>
<dbReference type="Gene3D" id="1.10.132.20">
    <property type="entry name" value="Ribosome-recycling factor"/>
    <property type="match status" value="1"/>
</dbReference>
<evidence type="ECO:0000313" key="5">
    <source>
        <dbReference type="EMBL" id="CBY41402.1"/>
    </source>
</evidence>
<protein>
    <recommendedName>
        <fullName evidence="1">Ribosome-recycling factor, mitochondrial</fullName>
    </recommendedName>
    <alternativeName>
        <fullName evidence="2">Ribosome-releasing factor, mitochondrial</fullName>
    </alternativeName>
</protein>
<feature type="compositionally biased region" description="Basic and acidic residues" evidence="3">
    <location>
        <begin position="208"/>
        <end position="222"/>
    </location>
</feature>
<dbReference type="InterPro" id="IPR023584">
    <property type="entry name" value="Ribosome_recyc_fac_dom"/>
</dbReference>
<evidence type="ECO:0000256" key="1">
    <source>
        <dbReference type="ARBA" id="ARBA00020581"/>
    </source>
</evidence>
<accession>E4Z124</accession>
<dbReference type="InterPro" id="IPR036191">
    <property type="entry name" value="RRF_sf"/>
</dbReference>
<dbReference type="EMBL" id="FN656424">
    <property type="protein sequence ID" value="CBY41402.1"/>
    <property type="molecule type" value="Genomic_DNA"/>
</dbReference>
<dbReference type="Gene3D" id="3.30.1360.40">
    <property type="match status" value="1"/>
</dbReference>
<evidence type="ECO:0000256" key="3">
    <source>
        <dbReference type="SAM" id="MobiDB-lite"/>
    </source>
</evidence>
<sequence>MLRCSEKTIRRALTLSRARLALPDHLKLENIDIKKNKNQRFLEGPKERGRIAFARESDSARIREAGTVGQLSVLYDGDVFCLEDLATLAASRSIVKASVAGCPELVQPISQACQKANLIATSQNEVITIKIPPTTAASRKKLVKNVDQIEKSFSQKMNKLQTSQYLKAMEAAESSSQYSQDLEEEWAAKSLAAHVILTLEKMMESAEAEISKNAEAKRHELLGTKQVKKKKNR</sequence>
<reference evidence="5" key="1">
    <citation type="journal article" date="2010" name="Science">
        <title>Plasticity of animal genome architecture unmasked by rapid evolution of a pelagic tunicate.</title>
        <authorList>
            <person name="Denoeud F."/>
            <person name="Henriet S."/>
            <person name="Mungpakdee S."/>
            <person name="Aury J.M."/>
            <person name="Da Silva C."/>
            <person name="Brinkmann H."/>
            <person name="Mikhaleva J."/>
            <person name="Olsen L.C."/>
            <person name="Jubin C."/>
            <person name="Canestro C."/>
            <person name="Bouquet J.M."/>
            <person name="Danks G."/>
            <person name="Poulain J."/>
            <person name="Campsteijn C."/>
            <person name="Adamski M."/>
            <person name="Cross I."/>
            <person name="Yadetie F."/>
            <person name="Muffato M."/>
            <person name="Louis A."/>
            <person name="Butcher S."/>
            <person name="Tsagkogeorga G."/>
            <person name="Konrad A."/>
            <person name="Singh S."/>
            <person name="Jensen M.F."/>
            <person name="Cong E.H."/>
            <person name="Eikeseth-Otteraa H."/>
            <person name="Noel B."/>
            <person name="Anthouard V."/>
            <person name="Porcel B.M."/>
            <person name="Kachouri-Lafond R."/>
            <person name="Nishino A."/>
            <person name="Ugolini M."/>
            <person name="Chourrout P."/>
            <person name="Nishida H."/>
            <person name="Aasland R."/>
            <person name="Huzurbazar S."/>
            <person name="Westhof E."/>
            <person name="Delsuc F."/>
            <person name="Lehrach H."/>
            <person name="Reinhardt R."/>
            <person name="Weissenbach J."/>
            <person name="Roy S.W."/>
            <person name="Artiguenave F."/>
            <person name="Postlethwait J.H."/>
            <person name="Manak J.R."/>
            <person name="Thompson E.M."/>
            <person name="Jaillon O."/>
            <person name="Du Pasquier L."/>
            <person name="Boudinot P."/>
            <person name="Liberles D.A."/>
            <person name="Volff J.N."/>
            <person name="Philippe H."/>
            <person name="Lenhard B."/>
            <person name="Roest Crollius H."/>
            <person name="Wincker P."/>
            <person name="Chourrout D."/>
        </authorList>
    </citation>
    <scope>NUCLEOTIDE SEQUENCE [LARGE SCALE GENOMIC DNA]</scope>
</reference>
<dbReference type="SUPFAM" id="SSF55194">
    <property type="entry name" value="Ribosome recycling factor, RRF"/>
    <property type="match status" value="1"/>
</dbReference>
<proteinExistence type="predicted"/>
<evidence type="ECO:0000259" key="4">
    <source>
        <dbReference type="Pfam" id="PF01765"/>
    </source>
</evidence>
<feature type="region of interest" description="Disordered" evidence="3">
    <location>
        <begin position="208"/>
        <end position="233"/>
    </location>
</feature>
<evidence type="ECO:0000256" key="2">
    <source>
        <dbReference type="ARBA" id="ARBA00033107"/>
    </source>
</evidence>
<feature type="domain" description="Ribosome recycling factor" evidence="4">
    <location>
        <begin position="66"/>
        <end position="210"/>
    </location>
</feature>
<dbReference type="Proteomes" id="UP000011014">
    <property type="component" value="Unassembled WGS sequence"/>
</dbReference>
<dbReference type="AlphaFoldDB" id="E4Z124"/>